<keyword evidence="3 5" id="KW-1133">Transmembrane helix</keyword>
<evidence type="ECO:0000256" key="1">
    <source>
        <dbReference type="ARBA" id="ARBA00004167"/>
    </source>
</evidence>
<keyword evidence="6" id="KW-0378">Hydrolase</keyword>
<keyword evidence="2 5" id="KW-0812">Transmembrane</keyword>
<keyword evidence="6" id="KW-0645">Protease</keyword>
<dbReference type="InterPro" id="IPR007343">
    <property type="entry name" value="Uncharacterised_pept_Zn_put"/>
</dbReference>
<evidence type="ECO:0000256" key="3">
    <source>
        <dbReference type="ARBA" id="ARBA00022989"/>
    </source>
</evidence>
<accession>A0A1Z4BP05</accession>
<feature type="transmembrane region" description="Helical" evidence="5">
    <location>
        <begin position="21"/>
        <end position="41"/>
    </location>
</feature>
<reference evidence="7" key="1">
    <citation type="submission" date="2017-06" db="EMBL/GenBank/DDBJ databases">
        <title>Complete genome sequence of Capnocytophaga sp. KCOM 1579 (=ChDC OS43) isolated from a human refractory periapical abscess lesion.</title>
        <authorList>
            <person name="Kook J.-K."/>
            <person name="Park S.-N."/>
            <person name="Lim Y.K."/>
            <person name="Roh H."/>
        </authorList>
    </citation>
    <scope>NUCLEOTIDE SEQUENCE [LARGE SCALE GENOMIC DNA]</scope>
    <source>
        <strain evidence="7">ChDC OS43</strain>
    </source>
</reference>
<evidence type="ECO:0000256" key="2">
    <source>
        <dbReference type="ARBA" id="ARBA00022692"/>
    </source>
</evidence>
<evidence type="ECO:0000256" key="4">
    <source>
        <dbReference type="ARBA" id="ARBA00023136"/>
    </source>
</evidence>
<evidence type="ECO:0000256" key="5">
    <source>
        <dbReference type="SAM" id="Phobius"/>
    </source>
</evidence>
<comment type="subcellular location">
    <subcellularLocation>
        <location evidence="1">Membrane</location>
        <topology evidence="1">Single-pass membrane protein</topology>
    </subcellularLocation>
</comment>
<evidence type="ECO:0000313" key="6">
    <source>
        <dbReference type="EMBL" id="ASF43007.1"/>
    </source>
</evidence>
<dbReference type="GO" id="GO:0006508">
    <property type="term" value="P:proteolysis"/>
    <property type="evidence" value="ECO:0007669"/>
    <property type="project" value="UniProtKB-KW"/>
</dbReference>
<name>A0A1Z4BP05_9FLAO</name>
<proteinExistence type="predicted"/>
<dbReference type="Pfam" id="PF04228">
    <property type="entry name" value="Zn_peptidase"/>
    <property type="match status" value="1"/>
</dbReference>
<keyword evidence="6" id="KW-0482">Metalloprotease</keyword>
<dbReference type="KEGG" id="capn:CBG49_07935"/>
<gene>
    <name evidence="6" type="ORF">CBG49_07935</name>
</gene>
<keyword evidence="4 5" id="KW-0472">Membrane</keyword>
<dbReference type="PANTHER" id="PTHR30168:SF0">
    <property type="entry name" value="INNER MEMBRANE PROTEIN"/>
    <property type="match status" value="1"/>
</dbReference>
<dbReference type="RefSeq" id="WP_088594076.1">
    <property type="nucleotide sequence ID" value="NZ_CP022022.1"/>
</dbReference>
<keyword evidence="7" id="KW-1185">Reference proteome</keyword>
<organism evidence="6 7">
    <name type="scientific">Capnocytophaga endodontalis</name>
    <dbReference type="NCBI Taxonomy" id="2708117"/>
    <lineage>
        <taxon>Bacteria</taxon>
        <taxon>Pseudomonadati</taxon>
        <taxon>Bacteroidota</taxon>
        <taxon>Flavobacteriia</taxon>
        <taxon>Flavobacteriales</taxon>
        <taxon>Flavobacteriaceae</taxon>
        <taxon>Capnocytophaga</taxon>
    </lineage>
</organism>
<dbReference type="AlphaFoldDB" id="A0A1Z4BP05"/>
<dbReference type="GO" id="GO:0008237">
    <property type="term" value="F:metallopeptidase activity"/>
    <property type="evidence" value="ECO:0007669"/>
    <property type="project" value="UniProtKB-KW"/>
</dbReference>
<dbReference type="PANTHER" id="PTHR30168">
    <property type="entry name" value="PUTATIVE MEMBRANE PROTEIN YPFJ"/>
    <property type="match status" value="1"/>
</dbReference>
<sequence>MKWEGRRQSSNVDDRRGMRGKGGLIAGGGIVGIIVVLLQLFGGETGQQVASVVNQVAGGNQTQQAVERVELTAEQKKIGEFTATVLADTEDVWEKVFAQNGLGTYKKPTLVLFTENVSTGCGNATAAVGPFYCPADQKLYMDMDFFEELKSRFGAKGGDFAIAYVMAHEVGHHIQTLLGTSQQVRQKQQGLSKAAANKWSVAQELQADFYAGVWAHHNQKYLDTDDIDEALSAANAVGDDAIQKRMQGHVVPDSFTHGTSEQRKYWFTKGYNTGDIRQGNIQTIYEQTSNR</sequence>
<dbReference type="GO" id="GO:0016020">
    <property type="term" value="C:membrane"/>
    <property type="evidence" value="ECO:0007669"/>
    <property type="project" value="UniProtKB-SubCell"/>
</dbReference>
<dbReference type="Proteomes" id="UP000197007">
    <property type="component" value="Chromosome"/>
</dbReference>
<evidence type="ECO:0000313" key="7">
    <source>
        <dbReference type="Proteomes" id="UP000197007"/>
    </source>
</evidence>
<protein>
    <submittedName>
        <fullName evidence="6">Metalloprotease</fullName>
    </submittedName>
</protein>
<dbReference type="EMBL" id="CP022022">
    <property type="protein sequence ID" value="ASF43007.1"/>
    <property type="molecule type" value="Genomic_DNA"/>
</dbReference>